<dbReference type="GO" id="GO:0045815">
    <property type="term" value="P:transcription initiation-coupled chromatin remodeling"/>
    <property type="evidence" value="ECO:0007669"/>
    <property type="project" value="TreeGrafter"/>
</dbReference>
<evidence type="ECO:0000313" key="4">
    <source>
        <dbReference type="Proteomes" id="UP000694580"/>
    </source>
</evidence>
<organism evidence="3 4">
    <name type="scientific">Denticeps clupeoides</name>
    <name type="common">denticle herring</name>
    <dbReference type="NCBI Taxonomy" id="299321"/>
    <lineage>
        <taxon>Eukaryota</taxon>
        <taxon>Metazoa</taxon>
        <taxon>Chordata</taxon>
        <taxon>Craniata</taxon>
        <taxon>Vertebrata</taxon>
        <taxon>Euteleostomi</taxon>
        <taxon>Actinopterygii</taxon>
        <taxon>Neopterygii</taxon>
        <taxon>Teleostei</taxon>
        <taxon>Clupei</taxon>
        <taxon>Clupeiformes</taxon>
        <taxon>Denticipitoidei</taxon>
        <taxon>Denticipitidae</taxon>
        <taxon>Denticeps</taxon>
    </lineage>
</organism>
<dbReference type="GeneTree" id="ENSGT00940000165114"/>
<evidence type="ECO:0000313" key="3">
    <source>
        <dbReference type="Ensembl" id="ENSDCDP00010027458.1"/>
    </source>
</evidence>
<comment type="similarity">
    <text evidence="1">Belongs to the FAM47 family.</text>
</comment>
<dbReference type="Ensembl" id="ENSDCDT00010033949.1">
    <property type="protein sequence ID" value="ENSDCDP00010027458.1"/>
    <property type="gene ID" value="ENSDCDG00010017375.1"/>
</dbReference>
<keyword evidence="4" id="KW-1185">Reference proteome</keyword>
<dbReference type="InterPro" id="IPR032743">
    <property type="entry name" value="FAM47"/>
</dbReference>
<evidence type="ECO:0000256" key="2">
    <source>
        <dbReference type="SAM" id="MobiDB-lite"/>
    </source>
</evidence>
<accession>A0AAY4C313</accession>
<reference evidence="3 4" key="1">
    <citation type="submission" date="2020-06" db="EMBL/GenBank/DDBJ databases">
        <authorList>
            <consortium name="Wellcome Sanger Institute Data Sharing"/>
        </authorList>
    </citation>
    <scope>NUCLEOTIDE SEQUENCE [LARGE SCALE GENOMIC DNA]</scope>
</reference>
<dbReference type="AlphaFoldDB" id="A0AAY4C313"/>
<feature type="compositionally biased region" description="Basic and acidic residues" evidence="2">
    <location>
        <begin position="153"/>
        <end position="163"/>
    </location>
</feature>
<name>A0AAY4C313_9TELE</name>
<reference evidence="3" key="3">
    <citation type="submission" date="2025-09" db="UniProtKB">
        <authorList>
            <consortium name="Ensembl"/>
        </authorList>
    </citation>
    <scope>IDENTIFICATION</scope>
</reference>
<dbReference type="GO" id="GO:0000785">
    <property type="term" value="C:chromatin"/>
    <property type="evidence" value="ECO:0007669"/>
    <property type="project" value="TreeGrafter"/>
</dbReference>
<protein>
    <submittedName>
        <fullName evidence="3">Uncharacterized protein</fullName>
    </submittedName>
</protein>
<dbReference type="Pfam" id="PF14642">
    <property type="entry name" value="FAM47"/>
    <property type="match status" value="1"/>
</dbReference>
<gene>
    <name evidence="3" type="primary">zgc:158260</name>
</gene>
<proteinExistence type="inferred from homology"/>
<sequence length="374" mass="42173">MSALVRTSTAVFPWYKERLLAKPNKDPNNREQLVVGRNWRFIKPGLDDFRGGSPTDAGKGMVTVVQFGDMSSGKPPAKRFSKRITCFSKQNPLRQERREHVDAVEQQLAQHPLALYPHLESGMPPEVFDQVLSVIEPDMFVKRESAVNSPEKTLPEGERPRADETEDSAVGFPIAEKSCSMNPFKWQQPTERNDKEQKTIMKQLHHPSQDKEIHQFTKLFCDWVLSLGGESNGLTESTLLEMFTSSYEKNNSQSIKPKNTQMLLHSSVDGEIQTCTILLNASAKHRPSEVSWCETSKKKFDLTTCKQRSCDDQDVPDVSEDVVASVLDDRLKQSHGIQALKSYICTNGLRVPKFLTSLLSEEELENMAASAQNC</sequence>
<feature type="region of interest" description="Disordered" evidence="2">
    <location>
        <begin position="145"/>
        <end position="167"/>
    </location>
</feature>
<evidence type="ECO:0000256" key="1">
    <source>
        <dbReference type="ARBA" id="ARBA00005277"/>
    </source>
</evidence>
<dbReference type="Proteomes" id="UP000694580">
    <property type="component" value="Chromosome 11"/>
</dbReference>
<dbReference type="PANTHER" id="PTHR46449">
    <property type="entry name" value="ZGC:158260"/>
    <property type="match status" value="1"/>
</dbReference>
<dbReference type="PANTHER" id="PTHR46449:SF5">
    <property type="entry name" value="FAMILY WITH SEQUENCE SIMILARITY 47 MEMBER E"/>
    <property type="match status" value="1"/>
</dbReference>
<reference evidence="3" key="2">
    <citation type="submission" date="2025-08" db="UniProtKB">
        <authorList>
            <consortium name="Ensembl"/>
        </authorList>
    </citation>
    <scope>IDENTIFICATION</scope>
</reference>